<dbReference type="RefSeq" id="WP_045099341.1">
    <property type="nucleotide sequence ID" value="NZ_CP020614.1"/>
</dbReference>
<dbReference type="Proteomes" id="UP000182998">
    <property type="component" value="Unassembled WGS sequence"/>
</dbReference>
<dbReference type="PANTHER" id="PTHR38099">
    <property type="entry name" value="LARGE RIBOSOMAL RNA SUBUNIT ACCUMULATION PROTEIN YCED"/>
    <property type="match status" value="1"/>
</dbReference>
<evidence type="ECO:0000256" key="5">
    <source>
        <dbReference type="ARBA" id="ARBA00031841"/>
    </source>
</evidence>
<dbReference type="EMBL" id="LN614830">
    <property type="protein sequence ID" value="CEG61032.1"/>
    <property type="molecule type" value="Genomic_DNA"/>
</dbReference>
<dbReference type="Proteomes" id="UP000032414">
    <property type="component" value="Chromosome I"/>
</dbReference>
<evidence type="ECO:0000256" key="1">
    <source>
        <dbReference type="ARBA" id="ARBA00002868"/>
    </source>
</evidence>
<evidence type="ECO:0000256" key="3">
    <source>
        <dbReference type="ARBA" id="ARBA00015716"/>
    </source>
</evidence>
<keyword evidence="9" id="KW-1185">Reference proteome</keyword>
<dbReference type="GO" id="GO:0042254">
    <property type="term" value="P:ribosome biogenesis"/>
    <property type="evidence" value="ECO:0007669"/>
    <property type="project" value="UniProtKB-KW"/>
</dbReference>
<comment type="function">
    <text evidence="1">Plays a role in synthesis, processing and/or stability of 23S rRNA.</text>
</comment>
<evidence type="ECO:0000313" key="6">
    <source>
        <dbReference type="EMBL" id="CEG61032.1"/>
    </source>
</evidence>
<accession>A0A098GGB6</accession>
<evidence type="ECO:0000256" key="2">
    <source>
        <dbReference type="ARBA" id="ARBA00010740"/>
    </source>
</evidence>
<evidence type="ECO:0000313" key="7">
    <source>
        <dbReference type="EMBL" id="SCY70780.1"/>
    </source>
</evidence>
<evidence type="ECO:0000256" key="4">
    <source>
        <dbReference type="ARBA" id="ARBA00022517"/>
    </source>
</evidence>
<keyword evidence="4" id="KW-0690">Ribosome biogenesis</keyword>
<proteinExistence type="inferred from homology"/>
<gene>
    <name evidence="6" type="ORF">LMI_1738</name>
    <name evidence="7" type="ORF">SAMN02982997_02600</name>
</gene>
<reference evidence="8" key="1">
    <citation type="submission" date="2014-09" db="EMBL/GenBank/DDBJ databases">
        <authorList>
            <person name="Gomez-Valero L."/>
        </authorList>
    </citation>
    <scope>NUCLEOTIDE SEQUENCE [LARGE SCALE GENOMIC DNA]</scope>
    <source>
        <strain evidence="8">ATCC33218</strain>
    </source>
</reference>
<dbReference type="OrthoDB" id="9786771at2"/>
<dbReference type="PATRIC" id="fig|451.8.peg.1560"/>
<dbReference type="AlphaFoldDB" id="A0A098GGB6"/>
<sequence length="142" mass="16344">MLINLKNYAIKEGTHTVVVELSDRLPARIQTRCSVNCQFDVKACDDYYLLTLNVDGVLNLTCQRCLDEFSHHYHNQTELAICRTDEMAEKMMEKYESIVAKNNHVDLAELITDELHLYAPEFHLSTNECNSAASKFITLEQE</sequence>
<reference evidence="7 9" key="3">
    <citation type="submission" date="2016-10" db="EMBL/GenBank/DDBJ databases">
        <authorList>
            <person name="Varghese N."/>
            <person name="Submissions S."/>
        </authorList>
    </citation>
    <scope>NUCLEOTIDE SEQUENCE [LARGE SCALE GENOMIC DNA]</scope>
    <source>
        <strain evidence="7 9">ATCC 33218</strain>
    </source>
</reference>
<name>A0A098GGB6_LEGMI</name>
<dbReference type="PANTHER" id="PTHR38099:SF1">
    <property type="entry name" value="LARGE RIBOSOMAL RNA SUBUNIT ACCUMULATION PROTEIN YCED"/>
    <property type="match status" value="1"/>
</dbReference>
<dbReference type="HOGENOM" id="CLU_1813398_0_0_6"/>
<comment type="similarity">
    <text evidence="2">Belongs to the DUF177 domain family.</text>
</comment>
<evidence type="ECO:0000313" key="8">
    <source>
        <dbReference type="Proteomes" id="UP000032414"/>
    </source>
</evidence>
<dbReference type="KEGG" id="tmc:LMI_1738"/>
<protein>
    <recommendedName>
        <fullName evidence="3">Large ribosomal RNA subunit accumulation protein YceD</fullName>
    </recommendedName>
    <alternativeName>
        <fullName evidence="5">23S rRNA accumulation protein YceD</fullName>
    </alternativeName>
</protein>
<evidence type="ECO:0000313" key="9">
    <source>
        <dbReference type="Proteomes" id="UP000182998"/>
    </source>
</evidence>
<dbReference type="EMBL" id="FMVN01000014">
    <property type="protein sequence ID" value="SCY70780.1"/>
    <property type="molecule type" value="Genomic_DNA"/>
</dbReference>
<reference evidence="6" key="2">
    <citation type="submission" date="2014-09" db="EMBL/GenBank/DDBJ databases">
        <authorList>
            <person name="GOMEZ-VALERO Laura"/>
        </authorList>
    </citation>
    <scope>NUCLEOTIDE SEQUENCE</scope>
    <source>
        <strain evidence="6">ATCC33218</strain>
    </source>
</reference>
<dbReference type="STRING" id="451.B6N58_07270"/>
<dbReference type="GO" id="GO:0005829">
    <property type="term" value="C:cytosol"/>
    <property type="evidence" value="ECO:0007669"/>
    <property type="project" value="TreeGrafter"/>
</dbReference>
<dbReference type="InterPro" id="IPR003772">
    <property type="entry name" value="YceD"/>
</dbReference>
<dbReference type="Pfam" id="PF02620">
    <property type="entry name" value="YceD"/>
    <property type="match status" value="1"/>
</dbReference>
<organism evidence="6 8">
    <name type="scientific">Legionella micdadei</name>
    <name type="common">Tatlockia micdadei</name>
    <dbReference type="NCBI Taxonomy" id="451"/>
    <lineage>
        <taxon>Bacteria</taxon>
        <taxon>Pseudomonadati</taxon>
        <taxon>Pseudomonadota</taxon>
        <taxon>Gammaproteobacteria</taxon>
        <taxon>Legionellales</taxon>
        <taxon>Legionellaceae</taxon>
        <taxon>Legionella</taxon>
    </lineage>
</organism>
<dbReference type="InterPro" id="IPR039255">
    <property type="entry name" value="YceD_bac"/>
</dbReference>